<sequence>MTVVKSYINDESLERDINKLKELNIDPTDVFVLSHDDDRTARIVEHTDYNNIDYNNKDIGKAFDKQGDELRAKLIEIGLSKADAEDYEEKMDEGKVFLISKDDKAKEVLE</sequence>
<dbReference type="Proteomes" id="UP000241209">
    <property type="component" value="Unassembled WGS sequence"/>
</dbReference>
<comment type="caution">
    <text evidence="3">The sequence shown here is derived from an EMBL/GenBank/DDBJ whole genome shotgun (WGS) entry which is preliminary data.</text>
</comment>
<dbReference type="Pfam" id="PF11181">
    <property type="entry name" value="YflT"/>
    <property type="match status" value="1"/>
</dbReference>
<evidence type="ECO:0000313" key="4">
    <source>
        <dbReference type="Proteomes" id="UP000241209"/>
    </source>
</evidence>
<dbReference type="STRING" id="1167632.GCA_000286335_02315"/>
<feature type="domain" description="General stress protein 17M-like" evidence="2">
    <location>
        <begin position="3"/>
        <end position="94"/>
    </location>
</feature>
<dbReference type="GeneID" id="64117916"/>
<name>A0A2T4PVC4_9STAP</name>
<dbReference type="EMBL" id="PZFK01000005">
    <property type="protein sequence ID" value="PTI30396.1"/>
    <property type="molecule type" value="Genomic_DNA"/>
</dbReference>
<dbReference type="InterPro" id="IPR025889">
    <property type="entry name" value="GSP17M-like_dom"/>
</dbReference>
<dbReference type="AlphaFoldDB" id="A0A2T4PVC4"/>
<comment type="similarity">
    <text evidence="1">Belongs to the UPF0355 family.</text>
</comment>
<organism evidence="3 4">
    <name type="scientific">Mammaliicoccus vitulinus</name>
    <dbReference type="NCBI Taxonomy" id="71237"/>
    <lineage>
        <taxon>Bacteria</taxon>
        <taxon>Bacillati</taxon>
        <taxon>Bacillota</taxon>
        <taxon>Bacilli</taxon>
        <taxon>Bacillales</taxon>
        <taxon>Staphylococcaceae</taxon>
        <taxon>Mammaliicoccus</taxon>
    </lineage>
</organism>
<protein>
    <submittedName>
        <fullName evidence="3">General stress protein</fullName>
    </submittedName>
</protein>
<reference evidence="3 4" key="1">
    <citation type="journal article" date="2016" name="Front. Microbiol.">
        <title>Comprehensive Phylogenetic Analysis of Bovine Non-aureus Staphylococci Species Based on Whole-Genome Sequencing.</title>
        <authorList>
            <person name="Naushad S."/>
            <person name="Barkema H.W."/>
            <person name="Luby C."/>
            <person name="Condas L.A."/>
            <person name="Nobrega D.B."/>
            <person name="Carson D.A."/>
            <person name="De Buck J."/>
        </authorList>
    </citation>
    <scope>NUCLEOTIDE SEQUENCE [LARGE SCALE GENOMIC DNA]</scope>
    <source>
        <strain evidence="3 4">SNUC 2204</strain>
    </source>
</reference>
<evidence type="ECO:0000256" key="1">
    <source>
        <dbReference type="ARBA" id="ARBA00008128"/>
    </source>
</evidence>
<dbReference type="RefSeq" id="WP_107537144.1">
    <property type="nucleotide sequence ID" value="NZ_BMDF01000008.1"/>
</dbReference>
<accession>A0A2T4PVC4</accession>
<proteinExistence type="inferred from homology"/>
<gene>
    <name evidence="3" type="ORF">BU072_03030</name>
</gene>
<evidence type="ECO:0000259" key="2">
    <source>
        <dbReference type="Pfam" id="PF11181"/>
    </source>
</evidence>
<evidence type="ECO:0000313" key="3">
    <source>
        <dbReference type="EMBL" id="PTI30396.1"/>
    </source>
</evidence>